<organism evidence="2 3">
    <name type="scientific">Rhizophlyctis rosea</name>
    <dbReference type="NCBI Taxonomy" id="64517"/>
    <lineage>
        <taxon>Eukaryota</taxon>
        <taxon>Fungi</taxon>
        <taxon>Fungi incertae sedis</taxon>
        <taxon>Chytridiomycota</taxon>
        <taxon>Chytridiomycota incertae sedis</taxon>
        <taxon>Chytridiomycetes</taxon>
        <taxon>Rhizophlyctidales</taxon>
        <taxon>Rhizophlyctidaceae</taxon>
        <taxon>Rhizophlyctis</taxon>
    </lineage>
</organism>
<keyword evidence="2" id="KW-0378">Hydrolase</keyword>
<evidence type="ECO:0000313" key="3">
    <source>
        <dbReference type="Proteomes" id="UP001212841"/>
    </source>
</evidence>
<keyword evidence="2" id="KW-0347">Helicase</keyword>
<proteinExistence type="predicted"/>
<evidence type="ECO:0000256" key="1">
    <source>
        <dbReference type="SAM" id="MobiDB-lite"/>
    </source>
</evidence>
<dbReference type="GO" id="GO:0004386">
    <property type="term" value="F:helicase activity"/>
    <property type="evidence" value="ECO:0007669"/>
    <property type="project" value="UniProtKB-KW"/>
</dbReference>
<accession>A0AAD5X2N0</accession>
<reference evidence="2" key="1">
    <citation type="submission" date="2020-05" db="EMBL/GenBank/DDBJ databases">
        <title>Phylogenomic resolution of chytrid fungi.</title>
        <authorList>
            <person name="Stajich J.E."/>
            <person name="Amses K."/>
            <person name="Simmons R."/>
            <person name="Seto K."/>
            <person name="Myers J."/>
            <person name="Bonds A."/>
            <person name="Quandt C.A."/>
            <person name="Barry K."/>
            <person name="Liu P."/>
            <person name="Grigoriev I."/>
            <person name="Longcore J.E."/>
            <person name="James T.Y."/>
        </authorList>
    </citation>
    <scope>NUCLEOTIDE SEQUENCE</scope>
    <source>
        <strain evidence="2">JEL0318</strain>
    </source>
</reference>
<sequence>VSVMLCSPEEQGVYRKICRILKKEDGIPEFPVDRSVLSSIKTRINLARKIDEAEHRIQKSTHETNWFKKAAEEMDILLDDSLLGSASDSDGEGPQKKRRTDKSGGKKVYSKEEIARMRRELEGTLGKSLVPKGISGRYLTGNVGVVDVLVENEGSSTLMPTHRPTKAVEEVREAGKGKRTWVKK</sequence>
<dbReference type="Proteomes" id="UP001212841">
    <property type="component" value="Unassembled WGS sequence"/>
</dbReference>
<dbReference type="EMBL" id="JADGJD010000894">
    <property type="protein sequence ID" value="KAJ3047824.1"/>
    <property type="molecule type" value="Genomic_DNA"/>
</dbReference>
<protein>
    <submittedName>
        <fullName evidence="2">ATP-dependent RNA helicase</fullName>
    </submittedName>
</protein>
<name>A0AAD5X2N0_9FUNG</name>
<feature type="non-terminal residue" evidence="2">
    <location>
        <position position="1"/>
    </location>
</feature>
<evidence type="ECO:0000313" key="2">
    <source>
        <dbReference type="EMBL" id="KAJ3047824.1"/>
    </source>
</evidence>
<keyword evidence="2" id="KW-0067">ATP-binding</keyword>
<gene>
    <name evidence="2" type="primary">MAK5_2</name>
    <name evidence="2" type="ORF">HK097_011140</name>
</gene>
<comment type="caution">
    <text evidence="2">The sequence shown here is derived from an EMBL/GenBank/DDBJ whole genome shotgun (WGS) entry which is preliminary data.</text>
</comment>
<feature type="region of interest" description="Disordered" evidence="1">
    <location>
        <begin position="83"/>
        <end position="110"/>
    </location>
</feature>
<keyword evidence="3" id="KW-1185">Reference proteome</keyword>
<dbReference type="AlphaFoldDB" id="A0AAD5X2N0"/>
<keyword evidence="2" id="KW-0547">Nucleotide-binding</keyword>
<feature type="compositionally biased region" description="Basic and acidic residues" evidence="1">
    <location>
        <begin position="101"/>
        <end position="110"/>
    </location>
</feature>